<comment type="caution">
    <text evidence="1">The sequence shown here is derived from an EMBL/GenBank/DDBJ whole genome shotgun (WGS) entry which is preliminary data.</text>
</comment>
<proteinExistence type="predicted"/>
<dbReference type="EMBL" id="QNQU01000010">
    <property type="protein sequence ID" value="RBQ06645.1"/>
    <property type="molecule type" value="Genomic_DNA"/>
</dbReference>
<reference evidence="1 2" key="1">
    <citation type="submission" date="2018-07" db="EMBL/GenBank/DDBJ databases">
        <title>A draft genome of a endophytic bacteria, a new species of Pedobacter.</title>
        <authorList>
            <person name="Zhang Z.D."/>
            <person name="Chen Z.J."/>
        </authorList>
    </citation>
    <scope>NUCLEOTIDE SEQUENCE [LARGE SCALE GENOMIC DNA]</scope>
    <source>
        <strain evidence="1 2">RS10</strain>
    </source>
</reference>
<dbReference type="Proteomes" id="UP000252081">
    <property type="component" value="Unassembled WGS sequence"/>
</dbReference>
<organism evidence="1 2">
    <name type="scientific">Pedobacter miscanthi</name>
    <dbReference type="NCBI Taxonomy" id="2259170"/>
    <lineage>
        <taxon>Bacteria</taxon>
        <taxon>Pseudomonadati</taxon>
        <taxon>Bacteroidota</taxon>
        <taxon>Sphingobacteriia</taxon>
        <taxon>Sphingobacteriales</taxon>
        <taxon>Sphingobacteriaceae</taxon>
        <taxon>Pedobacter</taxon>
    </lineage>
</organism>
<evidence type="ECO:0000313" key="1">
    <source>
        <dbReference type="EMBL" id="RBQ06645.1"/>
    </source>
</evidence>
<dbReference type="AlphaFoldDB" id="A0A366KYC4"/>
<gene>
    <name evidence="1" type="ORF">DRW42_12720</name>
</gene>
<sequence>MSILKVPPPPKGCLKNGIMYTHYTHNVYDGYNPVDQTITGYRYIFGSDAVVCYANETLFLGPNPNAGGDVAIGCDVNKFTYADTTVNYSYNFTVIACPIDGEISFLILAVSTAAVLGIRKNK</sequence>
<name>A0A366KYC4_9SPHI</name>
<protein>
    <submittedName>
        <fullName evidence="1">Uncharacterized protein</fullName>
    </submittedName>
</protein>
<evidence type="ECO:0000313" key="2">
    <source>
        <dbReference type="Proteomes" id="UP000252081"/>
    </source>
</evidence>
<keyword evidence="2" id="KW-1185">Reference proteome</keyword>
<accession>A0A366KYC4</accession>